<protein>
    <submittedName>
        <fullName evidence="1">Uncharacterized protein</fullName>
    </submittedName>
</protein>
<sequence length="142" mass="15871">MDIRVNYKIKPYIEKNSHTYTVRTICTKKQKARQIHKAISVTGIIVAAEDGDPMVQEYQSEDEEERDTDRGARNAVDGIWFAGGENGGDEGATIGGEELNGEKKDNGEEEEAEWAKQLRDGFGEGFAAEEERPYNDQGYHNG</sequence>
<name>A0ACB9M380_BAUVA</name>
<keyword evidence="2" id="KW-1185">Reference proteome</keyword>
<comment type="caution">
    <text evidence="1">The sequence shown here is derived from an EMBL/GenBank/DDBJ whole genome shotgun (WGS) entry which is preliminary data.</text>
</comment>
<dbReference type="Proteomes" id="UP000828941">
    <property type="component" value="Chromosome 10"/>
</dbReference>
<evidence type="ECO:0000313" key="2">
    <source>
        <dbReference type="Proteomes" id="UP000828941"/>
    </source>
</evidence>
<proteinExistence type="predicted"/>
<accession>A0ACB9M380</accession>
<reference evidence="1 2" key="1">
    <citation type="journal article" date="2022" name="DNA Res.">
        <title>Chromosomal-level genome assembly of the orchid tree Bauhinia variegata (Leguminosae; Cercidoideae) supports the allotetraploid origin hypothesis of Bauhinia.</title>
        <authorList>
            <person name="Zhong Y."/>
            <person name="Chen Y."/>
            <person name="Zheng D."/>
            <person name="Pang J."/>
            <person name="Liu Y."/>
            <person name="Luo S."/>
            <person name="Meng S."/>
            <person name="Qian L."/>
            <person name="Wei D."/>
            <person name="Dai S."/>
            <person name="Zhou R."/>
        </authorList>
    </citation>
    <scope>NUCLEOTIDE SEQUENCE [LARGE SCALE GENOMIC DNA]</scope>
    <source>
        <strain evidence="1">BV-YZ2020</strain>
    </source>
</reference>
<evidence type="ECO:0000313" key="1">
    <source>
        <dbReference type="EMBL" id="KAI4317581.1"/>
    </source>
</evidence>
<organism evidence="1 2">
    <name type="scientific">Bauhinia variegata</name>
    <name type="common">Purple orchid tree</name>
    <name type="synonym">Phanera variegata</name>
    <dbReference type="NCBI Taxonomy" id="167791"/>
    <lineage>
        <taxon>Eukaryota</taxon>
        <taxon>Viridiplantae</taxon>
        <taxon>Streptophyta</taxon>
        <taxon>Embryophyta</taxon>
        <taxon>Tracheophyta</taxon>
        <taxon>Spermatophyta</taxon>
        <taxon>Magnoliopsida</taxon>
        <taxon>eudicotyledons</taxon>
        <taxon>Gunneridae</taxon>
        <taxon>Pentapetalae</taxon>
        <taxon>rosids</taxon>
        <taxon>fabids</taxon>
        <taxon>Fabales</taxon>
        <taxon>Fabaceae</taxon>
        <taxon>Cercidoideae</taxon>
        <taxon>Cercideae</taxon>
        <taxon>Bauhiniinae</taxon>
        <taxon>Bauhinia</taxon>
    </lineage>
</organism>
<gene>
    <name evidence="1" type="ORF">L6164_025442</name>
</gene>
<dbReference type="EMBL" id="CM039435">
    <property type="protein sequence ID" value="KAI4317581.1"/>
    <property type="molecule type" value="Genomic_DNA"/>
</dbReference>